<organism evidence="1 2">
    <name type="scientific">Syntrophorhabdus aromaticivorans</name>
    <dbReference type="NCBI Taxonomy" id="328301"/>
    <lineage>
        <taxon>Bacteria</taxon>
        <taxon>Pseudomonadati</taxon>
        <taxon>Thermodesulfobacteriota</taxon>
        <taxon>Syntrophorhabdia</taxon>
        <taxon>Syntrophorhabdales</taxon>
        <taxon>Syntrophorhabdaceae</taxon>
        <taxon>Syntrophorhabdus</taxon>
    </lineage>
</organism>
<comment type="caution">
    <text evidence="1">The sequence shown here is derived from an EMBL/GenBank/DDBJ whole genome shotgun (WGS) entry which is preliminary data.</text>
</comment>
<dbReference type="EMBL" id="JAAYEE010000102">
    <property type="protein sequence ID" value="NLW35060.1"/>
    <property type="molecule type" value="Genomic_DNA"/>
</dbReference>
<protein>
    <submittedName>
        <fullName evidence="1">DUF2284 domain-containing protein</fullName>
    </submittedName>
</protein>
<gene>
    <name evidence="1" type="ORF">GXY80_06195</name>
</gene>
<evidence type="ECO:0000313" key="2">
    <source>
        <dbReference type="Proteomes" id="UP000777265"/>
    </source>
</evidence>
<name>A0A971S079_9BACT</name>
<reference evidence="1" key="1">
    <citation type="journal article" date="2020" name="Biotechnol. Biofuels">
        <title>New insights from the biogas microbiome by comprehensive genome-resolved metagenomics of nearly 1600 species originating from multiple anaerobic digesters.</title>
        <authorList>
            <person name="Campanaro S."/>
            <person name="Treu L."/>
            <person name="Rodriguez-R L.M."/>
            <person name="Kovalovszki A."/>
            <person name="Ziels R.M."/>
            <person name="Maus I."/>
            <person name="Zhu X."/>
            <person name="Kougias P.G."/>
            <person name="Basile A."/>
            <person name="Luo G."/>
            <person name="Schluter A."/>
            <person name="Konstantinidis K.T."/>
            <person name="Angelidaki I."/>
        </authorList>
    </citation>
    <scope>NUCLEOTIDE SEQUENCE</scope>
    <source>
        <strain evidence="1">AS06rmzACSIP_7</strain>
    </source>
</reference>
<accession>A0A971S079</accession>
<dbReference type="Proteomes" id="UP000777265">
    <property type="component" value="Unassembled WGS sequence"/>
</dbReference>
<proteinExistence type="predicted"/>
<evidence type="ECO:0000313" key="1">
    <source>
        <dbReference type="EMBL" id="NLW35060.1"/>
    </source>
</evidence>
<dbReference type="InterPro" id="IPR019271">
    <property type="entry name" value="DUF2284_metal-binding"/>
</dbReference>
<reference evidence="1" key="2">
    <citation type="submission" date="2020-01" db="EMBL/GenBank/DDBJ databases">
        <authorList>
            <person name="Campanaro S."/>
        </authorList>
    </citation>
    <scope>NUCLEOTIDE SEQUENCE</scope>
    <source>
        <strain evidence="1">AS06rmzACSIP_7</strain>
    </source>
</reference>
<dbReference type="AlphaFoldDB" id="A0A971S079"/>
<dbReference type="Pfam" id="PF10050">
    <property type="entry name" value="DUF2284"/>
    <property type="match status" value="1"/>
</dbReference>
<sequence length="181" mass="20557">MPGDASDAGARFHPYTGLARKNGIDDALVIETSKVYTASWVRMKCQFGCPGYGETLCCPPHTPTPEQMRTILDSYTYGILLHLRWQKDYRAVEKFNEMLVDIERTIFLDGYYKAWTLGSGPCDRCKECNIGGPCLHPDRARPSMEGCGIDVFKTVREQGLPIRVVKNRREERNMYGLVLIE</sequence>